<dbReference type="Pfam" id="PF02163">
    <property type="entry name" value="Peptidase_M50"/>
    <property type="match status" value="1"/>
</dbReference>
<keyword evidence="11" id="KW-0479">Metal-binding</keyword>
<evidence type="ECO:0000313" key="13">
    <source>
        <dbReference type="EMBL" id="WOJ93578.1"/>
    </source>
</evidence>
<keyword evidence="14" id="KW-1185">Reference proteome</keyword>
<feature type="transmembrane region" description="Helical" evidence="11">
    <location>
        <begin position="98"/>
        <end position="119"/>
    </location>
</feature>
<evidence type="ECO:0000256" key="6">
    <source>
        <dbReference type="ARBA" id="ARBA00022801"/>
    </source>
</evidence>
<accession>A0ABZ0I479</accession>
<feature type="transmembrane region" description="Helical" evidence="11">
    <location>
        <begin position="6"/>
        <end position="29"/>
    </location>
</feature>
<keyword evidence="8 11" id="KW-1133">Transmembrane helix</keyword>
<dbReference type="InterPro" id="IPR001478">
    <property type="entry name" value="PDZ"/>
</dbReference>
<protein>
    <recommendedName>
        <fullName evidence="11">Zinc metalloprotease</fullName>
        <ecNumber evidence="11">3.4.24.-</ecNumber>
    </recommendedName>
</protein>
<evidence type="ECO:0000256" key="4">
    <source>
        <dbReference type="ARBA" id="ARBA00022670"/>
    </source>
</evidence>
<dbReference type="Pfam" id="PF17820">
    <property type="entry name" value="PDZ_6"/>
    <property type="match status" value="2"/>
</dbReference>
<dbReference type="InterPro" id="IPR036034">
    <property type="entry name" value="PDZ_sf"/>
</dbReference>
<evidence type="ECO:0000256" key="10">
    <source>
        <dbReference type="ARBA" id="ARBA00023136"/>
    </source>
</evidence>
<sequence length="453" mass="48921">MIDILYSVGITLATLAVLVAVHEFGHFWVARRCGVKVLRFSIGFGKPLLRWSDSLGTEYAVAAIPLGGYVKMLDEREGEVDPDELHLAFNRKPVLSRIAVVAAGPLANFVLAIVAYWALFMAGESGYAPVIGAVETGSVAEVAGLEPGQEIVSIDGRETPTWQAVSFRLLERIGDSGPILFSVRYPGSDVVYESQGQLNRWLSGDEEPNLLGGLGLTLYMPPIVPLLDEIVPDSPADRAGLKAGDRIVSTDGVPMELWENWVDYVRSRPGESMTVLLMRDGRELELMLTPETSTTSEGEIIGRVGVGVALPEMPQSQRREFHRGPLEALVAGGQRTGEMVSFTVNSMVKMVQGLISPKNLSGPITIAKVATASAKSGLESYIGFLALLSISLGVLNLLPIPVLDGGHLLYYSIELVVGKPVPERVQMVGYQVGLLLVVSLMVFALYNDFSRLS</sequence>
<comment type="cofactor">
    <cofactor evidence="1 11">
        <name>Zn(2+)</name>
        <dbReference type="ChEBI" id="CHEBI:29105"/>
    </cofactor>
</comment>
<comment type="similarity">
    <text evidence="3 11">Belongs to the peptidase M50B family.</text>
</comment>
<dbReference type="RefSeq" id="WP_407348223.1">
    <property type="nucleotide sequence ID" value="NZ_CP136864.1"/>
</dbReference>
<dbReference type="InterPro" id="IPR004387">
    <property type="entry name" value="Pept_M50_Zn"/>
</dbReference>
<keyword evidence="6 11" id="KW-0378">Hydrolase</keyword>
<dbReference type="NCBIfam" id="TIGR00054">
    <property type="entry name" value="RIP metalloprotease RseP"/>
    <property type="match status" value="1"/>
</dbReference>
<dbReference type="SUPFAM" id="SSF50156">
    <property type="entry name" value="PDZ domain-like"/>
    <property type="match status" value="2"/>
</dbReference>
<dbReference type="SMART" id="SM00228">
    <property type="entry name" value="PDZ"/>
    <property type="match status" value="2"/>
</dbReference>
<evidence type="ECO:0000256" key="8">
    <source>
        <dbReference type="ARBA" id="ARBA00022989"/>
    </source>
</evidence>
<evidence type="ECO:0000259" key="12">
    <source>
        <dbReference type="SMART" id="SM00228"/>
    </source>
</evidence>
<reference evidence="13 14" key="1">
    <citation type="submission" date="2023-10" db="EMBL/GenBank/DDBJ databases">
        <title>Two novel species belonging to the OM43/NOR5 clade.</title>
        <authorList>
            <person name="Park M."/>
        </authorList>
    </citation>
    <scope>NUCLEOTIDE SEQUENCE [LARGE SCALE GENOMIC DNA]</scope>
    <source>
        <strain evidence="13 14">IMCC43200</strain>
    </source>
</reference>
<feature type="transmembrane region" description="Helical" evidence="11">
    <location>
        <begin position="381"/>
        <end position="403"/>
    </location>
</feature>
<evidence type="ECO:0000256" key="2">
    <source>
        <dbReference type="ARBA" id="ARBA00004141"/>
    </source>
</evidence>
<evidence type="ECO:0000256" key="1">
    <source>
        <dbReference type="ARBA" id="ARBA00001947"/>
    </source>
</evidence>
<gene>
    <name evidence="13" type="primary">rseP</name>
    <name evidence="13" type="ORF">R0135_00060</name>
</gene>
<dbReference type="CDD" id="cd23081">
    <property type="entry name" value="cpPDZ_EcRseP-like"/>
    <property type="match status" value="1"/>
</dbReference>
<evidence type="ECO:0000313" key="14">
    <source>
        <dbReference type="Proteomes" id="UP001626537"/>
    </source>
</evidence>
<dbReference type="CDD" id="cd06163">
    <property type="entry name" value="S2P-M50_PDZ_RseP-like"/>
    <property type="match status" value="2"/>
</dbReference>
<dbReference type="Proteomes" id="UP001626537">
    <property type="component" value="Chromosome"/>
</dbReference>
<keyword evidence="7 11" id="KW-0862">Zinc</keyword>
<dbReference type="GO" id="GO:0008237">
    <property type="term" value="F:metallopeptidase activity"/>
    <property type="evidence" value="ECO:0007669"/>
    <property type="project" value="UniProtKB-KW"/>
</dbReference>
<evidence type="ECO:0000256" key="9">
    <source>
        <dbReference type="ARBA" id="ARBA00023049"/>
    </source>
</evidence>
<keyword evidence="4" id="KW-0645">Protease</keyword>
<dbReference type="EMBL" id="CP136864">
    <property type="protein sequence ID" value="WOJ93578.1"/>
    <property type="molecule type" value="Genomic_DNA"/>
</dbReference>
<organism evidence="13 14">
    <name type="scientific">Congregibacter variabilis</name>
    <dbReference type="NCBI Taxonomy" id="3081200"/>
    <lineage>
        <taxon>Bacteria</taxon>
        <taxon>Pseudomonadati</taxon>
        <taxon>Pseudomonadota</taxon>
        <taxon>Gammaproteobacteria</taxon>
        <taxon>Cellvibrionales</taxon>
        <taxon>Halieaceae</taxon>
        <taxon>Congregibacter</taxon>
    </lineage>
</organism>
<dbReference type="Gene3D" id="2.30.42.10">
    <property type="match status" value="2"/>
</dbReference>
<evidence type="ECO:0000256" key="5">
    <source>
        <dbReference type="ARBA" id="ARBA00022692"/>
    </source>
</evidence>
<keyword evidence="5 11" id="KW-0812">Transmembrane</keyword>
<proteinExistence type="inferred from homology"/>
<name>A0ABZ0I479_9GAMM</name>
<keyword evidence="9 11" id="KW-0482">Metalloprotease</keyword>
<evidence type="ECO:0000256" key="7">
    <source>
        <dbReference type="ARBA" id="ARBA00022833"/>
    </source>
</evidence>
<feature type="domain" description="PDZ" evidence="12">
    <location>
        <begin position="212"/>
        <end position="281"/>
    </location>
</feature>
<dbReference type="PANTHER" id="PTHR42837">
    <property type="entry name" value="REGULATOR OF SIGMA-E PROTEASE RSEP"/>
    <property type="match status" value="1"/>
</dbReference>
<dbReference type="PANTHER" id="PTHR42837:SF2">
    <property type="entry name" value="MEMBRANE METALLOPROTEASE ARASP2, CHLOROPLASTIC-RELATED"/>
    <property type="match status" value="1"/>
</dbReference>
<dbReference type="InterPro" id="IPR008915">
    <property type="entry name" value="Peptidase_M50"/>
</dbReference>
<comment type="subcellular location">
    <subcellularLocation>
        <location evidence="2">Membrane</location>
        <topology evidence="2">Multi-pass membrane protein</topology>
    </subcellularLocation>
</comment>
<evidence type="ECO:0000256" key="11">
    <source>
        <dbReference type="RuleBase" id="RU362031"/>
    </source>
</evidence>
<feature type="transmembrane region" description="Helical" evidence="11">
    <location>
        <begin position="428"/>
        <end position="446"/>
    </location>
</feature>
<dbReference type="InterPro" id="IPR041489">
    <property type="entry name" value="PDZ_6"/>
</dbReference>
<evidence type="ECO:0000256" key="3">
    <source>
        <dbReference type="ARBA" id="ARBA00007931"/>
    </source>
</evidence>
<keyword evidence="10 11" id="KW-0472">Membrane</keyword>
<feature type="domain" description="PDZ" evidence="12">
    <location>
        <begin position="115"/>
        <end position="187"/>
    </location>
</feature>
<dbReference type="EC" id="3.4.24.-" evidence="11"/>